<evidence type="ECO:0000256" key="3">
    <source>
        <dbReference type="RuleBase" id="RU000363"/>
    </source>
</evidence>
<evidence type="ECO:0000313" key="6">
    <source>
        <dbReference type="Proteomes" id="UP000019150"/>
    </source>
</evidence>
<keyword evidence="6" id="KW-1185">Reference proteome</keyword>
<name>W5TMX4_9NOCA</name>
<dbReference type="InterPro" id="IPR020904">
    <property type="entry name" value="Sc_DH/Rdtase_CS"/>
</dbReference>
<dbReference type="SMART" id="SM00822">
    <property type="entry name" value="PKS_KR"/>
    <property type="match status" value="1"/>
</dbReference>
<dbReference type="Pfam" id="PF00106">
    <property type="entry name" value="adh_short"/>
    <property type="match status" value="1"/>
</dbReference>
<sequence>MGRLSGRVAVITGAGRGLGREHALLLAREGARVVVNDLGSAPDGTGADTSAAEAVVAEITALGGTALANTDDIATWDGAQRLIASAVDTFGDLHVLVNNAGILRDRMLVNMTEADWDSVMAVHLKGTFGPTRHAATFWRERAKAGHRVDASVVCTTSDAGLGNNVGQANYGTAKAGIAAFAEIAAKELGRYGVRVNAIAPGGWTRLAGLAGVEAGGGASADEFDPLDPANVSPAVAYLAQSDCPLTGCVLQVWGGEIGLFQGWRVVGRLVHDWRWTPQDLAAELPKLVSDNAVPDLLASEGYAWSDELTRRFGAPA</sequence>
<dbReference type="EMBL" id="CP006850">
    <property type="protein sequence ID" value="AHH18591.1"/>
    <property type="molecule type" value="Genomic_DNA"/>
</dbReference>
<dbReference type="PATRIC" id="fig|1415166.3.peg.3905"/>
<proteinExistence type="inferred from homology"/>
<dbReference type="InterPro" id="IPR002347">
    <property type="entry name" value="SDR_fam"/>
</dbReference>
<dbReference type="HOGENOM" id="CLU_010194_1_3_11"/>
<evidence type="ECO:0000313" key="5">
    <source>
        <dbReference type="EMBL" id="AHH18591.1"/>
    </source>
</evidence>
<dbReference type="eggNOG" id="COG1028">
    <property type="taxonomic scope" value="Bacteria"/>
</dbReference>
<dbReference type="KEGG" id="nno:NONO_c38070"/>
<evidence type="ECO:0000256" key="1">
    <source>
        <dbReference type="ARBA" id="ARBA00006484"/>
    </source>
</evidence>
<dbReference type="InterPro" id="IPR036291">
    <property type="entry name" value="NAD(P)-bd_dom_sf"/>
</dbReference>
<dbReference type="RefSeq" id="WP_025350026.1">
    <property type="nucleotide sequence ID" value="NZ_CP006850.1"/>
</dbReference>
<reference evidence="5 6" key="1">
    <citation type="journal article" date="2014" name="Appl. Environ. Microbiol.">
        <title>Insights into the Microbial Degradation of Rubber and Gutta-Percha by Analysis of the Complete Genome of Nocardia nova SH22a.</title>
        <authorList>
            <person name="Luo Q."/>
            <person name="Hiessl S."/>
            <person name="Poehlein A."/>
            <person name="Daniel R."/>
            <person name="Steinbuchel A."/>
        </authorList>
    </citation>
    <scope>NUCLEOTIDE SEQUENCE [LARGE SCALE GENOMIC DNA]</scope>
    <source>
        <strain evidence="5">SH22a</strain>
    </source>
</reference>
<dbReference type="PANTHER" id="PTHR45024:SF2">
    <property type="entry name" value="SCP2 DOMAIN-CONTAINING PROTEIN"/>
    <property type="match status" value="1"/>
</dbReference>
<dbReference type="SUPFAM" id="SSF51735">
    <property type="entry name" value="NAD(P)-binding Rossmann-fold domains"/>
    <property type="match status" value="1"/>
</dbReference>
<gene>
    <name evidence="5" type="ORF">NONO_c38070</name>
</gene>
<dbReference type="STRING" id="1415166.NONO_c38070"/>
<evidence type="ECO:0000259" key="4">
    <source>
        <dbReference type="SMART" id="SM00822"/>
    </source>
</evidence>
<dbReference type="Gene3D" id="3.40.50.720">
    <property type="entry name" value="NAD(P)-binding Rossmann-like Domain"/>
    <property type="match status" value="1"/>
</dbReference>
<accession>W5TMX4</accession>
<comment type="similarity">
    <text evidence="1 3">Belongs to the short-chain dehydrogenases/reductases (SDR) family.</text>
</comment>
<dbReference type="PANTHER" id="PTHR45024">
    <property type="entry name" value="DEHYDROGENASES, SHORT CHAIN"/>
    <property type="match status" value="1"/>
</dbReference>
<dbReference type="PRINTS" id="PR00081">
    <property type="entry name" value="GDHRDH"/>
</dbReference>
<dbReference type="AlphaFoldDB" id="W5TMX4"/>
<keyword evidence="2" id="KW-0560">Oxidoreductase</keyword>
<dbReference type="GO" id="GO:0016491">
    <property type="term" value="F:oxidoreductase activity"/>
    <property type="evidence" value="ECO:0007669"/>
    <property type="project" value="UniProtKB-KW"/>
</dbReference>
<dbReference type="OrthoDB" id="9808187at2"/>
<feature type="domain" description="Ketoreductase" evidence="4">
    <location>
        <begin position="7"/>
        <end position="209"/>
    </location>
</feature>
<dbReference type="PRINTS" id="PR00080">
    <property type="entry name" value="SDRFAMILY"/>
</dbReference>
<dbReference type="NCBIfam" id="NF005861">
    <property type="entry name" value="PRK07791.1"/>
    <property type="match status" value="1"/>
</dbReference>
<evidence type="ECO:0000256" key="2">
    <source>
        <dbReference type="ARBA" id="ARBA00023002"/>
    </source>
</evidence>
<protein>
    <submittedName>
        <fullName evidence="5">Putative oxidoreductase, SDR family</fullName>
    </submittedName>
</protein>
<dbReference type="PROSITE" id="PS00061">
    <property type="entry name" value="ADH_SHORT"/>
    <property type="match status" value="1"/>
</dbReference>
<dbReference type="Proteomes" id="UP000019150">
    <property type="component" value="Chromosome"/>
</dbReference>
<dbReference type="InterPro" id="IPR051687">
    <property type="entry name" value="Peroxisomal_Beta-Oxidation"/>
</dbReference>
<dbReference type="InterPro" id="IPR057326">
    <property type="entry name" value="KR_dom"/>
</dbReference>
<organism evidence="5 6">
    <name type="scientific">Nocardia nova SH22a</name>
    <dbReference type="NCBI Taxonomy" id="1415166"/>
    <lineage>
        <taxon>Bacteria</taxon>
        <taxon>Bacillati</taxon>
        <taxon>Actinomycetota</taxon>
        <taxon>Actinomycetes</taxon>
        <taxon>Mycobacteriales</taxon>
        <taxon>Nocardiaceae</taxon>
        <taxon>Nocardia</taxon>
    </lineage>
</organism>